<dbReference type="PANTHER" id="PTHR20854:SF4">
    <property type="entry name" value="INOSITOL-1-MONOPHOSPHATASE-RELATED"/>
    <property type="match status" value="1"/>
</dbReference>
<sequence length="266" mass="27823">MVSMNSNEHYLEIAESVVESARELFISHLGAAPALFKSKGDFATEADLAIEAMMRTRLAEETGIPVYGEEQGGDLNPTACWVLDPIDGTSNYSSGNPNCSILVSLIRDGQPAVAVTDIPLMDMRLTGVDGSPVYLNGEALPPIGSDTTAASQVGVGSIRSPDSELYPADVRLNVIATLADTDLRPRISGSVGVDFAFVAQGIYQAAVSFSPHLWDNSAGILLARCAGAVVTGPDGAPWTMDAVGAVAGTRRAHKIALSTMRSVSSK</sequence>
<dbReference type="Gene3D" id="3.30.540.10">
    <property type="entry name" value="Fructose-1,6-Bisphosphatase, subunit A, domain 1"/>
    <property type="match status" value="1"/>
</dbReference>
<dbReference type="GO" id="GO:0046872">
    <property type="term" value="F:metal ion binding"/>
    <property type="evidence" value="ECO:0007669"/>
    <property type="project" value="UniProtKB-KW"/>
</dbReference>
<feature type="binding site" evidence="4">
    <location>
        <position position="69"/>
    </location>
    <ligand>
        <name>Mg(2+)</name>
        <dbReference type="ChEBI" id="CHEBI:18420"/>
        <label>1</label>
        <note>catalytic</note>
    </ligand>
</feature>
<dbReference type="CDD" id="cd01637">
    <property type="entry name" value="IMPase_like"/>
    <property type="match status" value="1"/>
</dbReference>
<dbReference type="Gene3D" id="3.40.190.80">
    <property type="match status" value="1"/>
</dbReference>
<dbReference type="SUPFAM" id="SSF56655">
    <property type="entry name" value="Carbohydrate phosphatase"/>
    <property type="match status" value="1"/>
</dbReference>
<dbReference type="GO" id="GO:0006020">
    <property type="term" value="P:inositol metabolic process"/>
    <property type="evidence" value="ECO:0007669"/>
    <property type="project" value="TreeGrafter"/>
</dbReference>
<dbReference type="PROSITE" id="PS00629">
    <property type="entry name" value="IMP_1"/>
    <property type="match status" value="1"/>
</dbReference>
<name>A0A1G9N4H1_9CORY</name>
<comment type="cofactor">
    <cofactor evidence="4">
        <name>Mg(2+)</name>
        <dbReference type="ChEBI" id="CHEBI:18420"/>
    </cofactor>
</comment>
<organism evidence="5 6">
    <name type="scientific">Corynebacterium mycetoides</name>
    <dbReference type="NCBI Taxonomy" id="38302"/>
    <lineage>
        <taxon>Bacteria</taxon>
        <taxon>Bacillati</taxon>
        <taxon>Actinomycetota</taxon>
        <taxon>Actinomycetes</taxon>
        <taxon>Mycobacteriales</taxon>
        <taxon>Corynebacteriaceae</taxon>
        <taxon>Corynebacterium</taxon>
    </lineage>
</organism>
<keyword evidence="3 4" id="KW-0460">Magnesium</keyword>
<dbReference type="GO" id="GO:0007165">
    <property type="term" value="P:signal transduction"/>
    <property type="evidence" value="ECO:0007669"/>
    <property type="project" value="TreeGrafter"/>
</dbReference>
<dbReference type="PRINTS" id="PR00377">
    <property type="entry name" value="IMPHPHTASES"/>
</dbReference>
<dbReference type="STRING" id="38302.SAMN04488535_0867"/>
<dbReference type="PANTHER" id="PTHR20854">
    <property type="entry name" value="INOSITOL MONOPHOSPHATASE"/>
    <property type="match status" value="1"/>
</dbReference>
<dbReference type="InterPro" id="IPR020583">
    <property type="entry name" value="Inositol_monoP_metal-BS"/>
</dbReference>
<dbReference type="Proteomes" id="UP000199350">
    <property type="component" value="Chromosome I"/>
</dbReference>
<gene>
    <name evidence="5" type="ORF">SAMN04488535_0867</name>
</gene>
<keyword evidence="6" id="KW-1185">Reference proteome</keyword>
<keyword evidence="2" id="KW-0378">Hydrolase</keyword>
<feature type="binding site" evidence="4">
    <location>
        <position position="84"/>
    </location>
    <ligand>
        <name>Mg(2+)</name>
        <dbReference type="ChEBI" id="CHEBI:18420"/>
        <label>1</label>
        <note>catalytic</note>
    </ligand>
</feature>
<evidence type="ECO:0000313" key="6">
    <source>
        <dbReference type="Proteomes" id="UP000199350"/>
    </source>
</evidence>
<dbReference type="Pfam" id="PF00459">
    <property type="entry name" value="Inositol_P"/>
    <property type="match status" value="1"/>
</dbReference>
<dbReference type="InterPro" id="IPR000760">
    <property type="entry name" value="Inositol_monophosphatase-like"/>
</dbReference>
<feature type="binding site" evidence="4">
    <location>
        <position position="215"/>
    </location>
    <ligand>
        <name>Mg(2+)</name>
        <dbReference type="ChEBI" id="CHEBI:18420"/>
        <label>1</label>
        <note>catalytic</note>
    </ligand>
</feature>
<accession>A0A1G9N4H1</accession>
<protein>
    <submittedName>
        <fullName evidence="5">Myo-inositol-1(Or 4)-monophosphatase</fullName>
    </submittedName>
</protein>
<dbReference type="GO" id="GO:0008934">
    <property type="term" value="F:inositol monophosphate 1-phosphatase activity"/>
    <property type="evidence" value="ECO:0007669"/>
    <property type="project" value="TreeGrafter"/>
</dbReference>
<keyword evidence="1 4" id="KW-0479">Metal-binding</keyword>
<evidence type="ECO:0000256" key="2">
    <source>
        <dbReference type="ARBA" id="ARBA00022801"/>
    </source>
</evidence>
<dbReference type="EMBL" id="LT629700">
    <property type="protein sequence ID" value="SDL81446.1"/>
    <property type="molecule type" value="Genomic_DNA"/>
</dbReference>
<dbReference type="AlphaFoldDB" id="A0A1G9N4H1"/>
<evidence type="ECO:0000256" key="4">
    <source>
        <dbReference type="PIRSR" id="PIRSR600760-2"/>
    </source>
</evidence>
<evidence type="ECO:0000313" key="5">
    <source>
        <dbReference type="EMBL" id="SDL81446.1"/>
    </source>
</evidence>
<feature type="binding site" evidence="4">
    <location>
        <position position="87"/>
    </location>
    <ligand>
        <name>Mg(2+)</name>
        <dbReference type="ChEBI" id="CHEBI:18420"/>
        <label>1</label>
        <note>catalytic</note>
    </ligand>
</feature>
<reference evidence="6" key="1">
    <citation type="submission" date="2016-10" db="EMBL/GenBank/DDBJ databases">
        <authorList>
            <person name="Varghese N."/>
            <person name="Submissions S."/>
        </authorList>
    </citation>
    <scope>NUCLEOTIDE SEQUENCE [LARGE SCALE GENOMIC DNA]</scope>
    <source>
        <strain evidence="6">DSM 20632</strain>
    </source>
</reference>
<evidence type="ECO:0000256" key="3">
    <source>
        <dbReference type="ARBA" id="ARBA00022842"/>
    </source>
</evidence>
<proteinExistence type="predicted"/>
<evidence type="ECO:0000256" key="1">
    <source>
        <dbReference type="ARBA" id="ARBA00022723"/>
    </source>
</evidence>
<feature type="binding site" evidence="4">
    <location>
        <position position="86"/>
    </location>
    <ligand>
        <name>Mg(2+)</name>
        <dbReference type="ChEBI" id="CHEBI:18420"/>
        <label>1</label>
        <note>catalytic</note>
    </ligand>
</feature>